<dbReference type="PRINTS" id="PR00313">
    <property type="entry name" value="CABNDNGRPT"/>
</dbReference>
<dbReference type="SUPFAM" id="SSF51120">
    <property type="entry name" value="beta-Roll"/>
    <property type="match status" value="1"/>
</dbReference>
<protein>
    <recommendedName>
        <fullName evidence="3">Peptidase M10 serralysin C-terminal domain-containing protein</fullName>
    </recommendedName>
</protein>
<organism evidence="1 2">
    <name type="scientific">Cypionkella sinensis</name>
    <dbReference type="NCBI Taxonomy" id="1756043"/>
    <lineage>
        <taxon>Bacteria</taxon>
        <taxon>Pseudomonadati</taxon>
        <taxon>Pseudomonadota</taxon>
        <taxon>Alphaproteobacteria</taxon>
        <taxon>Rhodobacterales</taxon>
        <taxon>Paracoccaceae</taxon>
        <taxon>Cypionkella</taxon>
    </lineage>
</organism>
<name>A0ABV7IV22_9RHOB</name>
<keyword evidence="2" id="KW-1185">Reference proteome</keyword>
<comment type="caution">
    <text evidence="1">The sequence shown here is derived from an EMBL/GenBank/DDBJ whole genome shotgun (WGS) entry which is preliminary data.</text>
</comment>
<dbReference type="Gene3D" id="2.150.10.10">
    <property type="entry name" value="Serralysin-like metalloprotease, C-terminal"/>
    <property type="match status" value="2"/>
</dbReference>
<dbReference type="Proteomes" id="UP001595547">
    <property type="component" value="Unassembled WGS sequence"/>
</dbReference>
<dbReference type="EMBL" id="JBHRTO010000001">
    <property type="protein sequence ID" value="MFC3179663.1"/>
    <property type="molecule type" value="Genomic_DNA"/>
</dbReference>
<dbReference type="RefSeq" id="WP_380071297.1">
    <property type="nucleotide sequence ID" value="NZ_JBHRTO010000001.1"/>
</dbReference>
<sequence>MGRQITLTAGNDSFSQSAVADNVALQILGLAGDDTIILNRTDDLGGSNRVDAGIGNDAVVNHKEFGNIIRLGDGNDTYVGLGFGSFSTDRADQVFGGAGADTFAVQTFKSLYFGEAGNDLFHSVGWANTFHGGPGSDTISYLPRSDETSVGVTVDLAAGTALTSATRQERLISIENVIGSNNNDDLMGTNGANRLTGGLGFDVLEGRGGADRFIFISAADAPISATQADIIMDFSRAQNDKLNLQAIDANVQVAGNQAFTFITTDFTRHAGELRFDGDFVMGDLNGDGRADFRILMNEVASMQASDFIL</sequence>
<dbReference type="InterPro" id="IPR011049">
    <property type="entry name" value="Serralysin-like_metalloprot_C"/>
</dbReference>
<gene>
    <name evidence="1" type="ORF">ACFOGH_01575</name>
</gene>
<proteinExistence type="predicted"/>
<dbReference type="InterPro" id="IPR001343">
    <property type="entry name" value="Hemolysn_Ca-bd"/>
</dbReference>
<evidence type="ECO:0008006" key="3">
    <source>
        <dbReference type="Google" id="ProtNLM"/>
    </source>
</evidence>
<reference evidence="2" key="1">
    <citation type="journal article" date="2019" name="Int. J. Syst. Evol. Microbiol.">
        <title>The Global Catalogue of Microorganisms (GCM) 10K type strain sequencing project: providing services to taxonomists for standard genome sequencing and annotation.</title>
        <authorList>
            <consortium name="The Broad Institute Genomics Platform"/>
            <consortium name="The Broad Institute Genome Sequencing Center for Infectious Disease"/>
            <person name="Wu L."/>
            <person name="Ma J."/>
        </authorList>
    </citation>
    <scope>NUCLEOTIDE SEQUENCE [LARGE SCALE GENOMIC DNA]</scope>
    <source>
        <strain evidence="2">KCTC 52039</strain>
    </source>
</reference>
<accession>A0ABV7IV22</accession>
<evidence type="ECO:0000313" key="1">
    <source>
        <dbReference type="EMBL" id="MFC3179663.1"/>
    </source>
</evidence>
<dbReference type="Pfam" id="PF00353">
    <property type="entry name" value="HemolysinCabind"/>
    <property type="match status" value="3"/>
</dbReference>
<evidence type="ECO:0000313" key="2">
    <source>
        <dbReference type="Proteomes" id="UP001595547"/>
    </source>
</evidence>